<accession>G8TWD3</accession>
<reference evidence="1 2" key="2">
    <citation type="journal article" date="2012" name="Stand. Genomic Sci.">
        <title>Complete genome sequence of the moderately thermophilic mineral-sulfide-oxidizing firmicute Sulfobacillus acidophilus type strain (NAL(T)).</title>
        <authorList>
            <person name="Anderson I."/>
            <person name="Chertkov O."/>
            <person name="Chen A."/>
            <person name="Saunders E."/>
            <person name="Lapidus A."/>
            <person name="Nolan M."/>
            <person name="Lucas S."/>
            <person name="Hammon N."/>
            <person name="Deshpande S."/>
            <person name="Cheng J.F."/>
            <person name="Han C."/>
            <person name="Tapia R."/>
            <person name="Goodwin L.A."/>
            <person name="Pitluck S."/>
            <person name="Liolios K."/>
            <person name="Pagani I."/>
            <person name="Ivanova N."/>
            <person name="Mikhailova N."/>
            <person name="Pati A."/>
            <person name="Palaniappan K."/>
            <person name="Land M."/>
            <person name="Pan C."/>
            <person name="Rohde M."/>
            <person name="Pukall R."/>
            <person name="Goker M."/>
            <person name="Detter J.C."/>
            <person name="Woyke T."/>
            <person name="Bristow J."/>
            <person name="Eisen J.A."/>
            <person name="Markowitz V."/>
            <person name="Hugenholtz P."/>
            <person name="Kyrpides N.C."/>
            <person name="Klenk H.P."/>
            <person name="Mavromatis K."/>
        </authorList>
    </citation>
    <scope>NUCLEOTIDE SEQUENCE [LARGE SCALE GENOMIC DNA]</scope>
    <source>
        <strain evidence="2">ATCC 700253 / DSM 10332 / NAL</strain>
    </source>
</reference>
<dbReference type="Proteomes" id="UP000005439">
    <property type="component" value="Chromosome"/>
</dbReference>
<dbReference type="EMBL" id="CP003179">
    <property type="protein sequence ID" value="AEW03776.1"/>
    <property type="molecule type" value="Genomic_DNA"/>
</dbReference>
<dbReference type="STRING" id="679936.Sulac_0204"/>
<evidence type="ECO:0000313" key="1">
    <source>
        <dbReference type="EMBL" id="AEW03776.1"/>
    </source>
</evidence>
<organism evidence="1 2">
    <name type="scientific">Sulfobacillus acidophilus (strain ATCC 700253 / DSM 10332 / NAL)</name>
    <dbReference type="NCBI Taxonomy" id="679936"/>
    <lineage>
        <taxon>Bacteria</taxon>
        <taxon>Bacillati</taxon>
        <taxon>Bacillota</taxon>
        <taxon>Clostridia</taxon>
        <taxon>Eubacteriales</taxon>
        <taxon>Clostridiales Family XVII. Incertae Sedis</taxon>
        <taxon>Sulfobacillus</taxon>
    </lineage>
</organism>
<name>G8TWD3_SULAD</name>
<dbReference type="SUPFAM" id="SSF101898">
    <property type="entry name" value="NHL repeat"/>
    <property type="match status" value="1"/>
</dbReference>
<proteinExistence type="predicted"/>
<evidence type="ECO:0000313" key="2">
    <source>
        <dbReference type="Proteomes" id="UP000005439"/>
    </source>
</evidence>
<dbReference type="HOGENOM" id="CLU_775965_0_0_9"/>
<gene>
    <name evidence="1" type="ordered locus">Sulac_0204</name>
</gene>
<reference evidence="2" key="1">
    <citation type="submission" date="2011-12" db="EMBL/GenBank/DDBJ databases">
        <title>The complete genome of chromosome of Sulfobacillus acidophilus DSM 10332.</title>
        <authorList>
            <person name="Lucas S."/>
            <person name="Han J."/>
            <person name="Lapidus A."/>
            <person name="Bruce D."/>
            <person name="Goodwin L."/>
            <person name="Pitluck S."/>
            <person name="Peters L."/>
            <person name="Kyrpides N."/>
            <person name="Mavromatis K."/>
            <person name="Ivanova N."/>
            <person name="Mikhailova N."/>
            <person name="Chertkov O."/>
            <person name="Saunders E."/>
            <person name="Detter J.C."/>
            <person name="Tapia R."/>
            <person name="Han C."/>
            <person name="Land M."/>
            <person name="Hauser L."/>
            <person name="Markowitz V."/>
            <person name="Cheng J.-F."/>
            <person name="Hugenholtz P."/>
            <person name="Woyke T."/>
            <person name="Wu D."/>
            <person name="Pukall R."/>
            <person name="Gehrich-Schroeter G."/>
            <person name="Schneider S."/>
            <person name="Klenk H.-P."/>
            <person name="Eisen J.A."/>
        </authorList>
    </citation>
    <scope>NUCLEOTIDE SEQUENCE [LARGE SCALE GENOMIC DNA]</scope>
    <source>
        <strain evidence="2">ATCC 700253 / DSM 10332 / NAL</strain>
    </source>
</reference>
<sequence>MWRVWLLVGMVGILVFGLGWHRVSGWKVEAGPTVVNLPLGTAAGKAVGLDGRVYGPLTFAVGAQGLAVADTYHEQLLWFGRGPVTRRALPGMLVEDMVMTPDGVPLVADNRGSAIWRVGAPRTTPLIKFAATRGYTEAIWHMGVTTDHLYVEYVRLGRGGFSVRLDEYRLSGQFVRQVALTQSGRQGSWLPLAGLPISAPVRTFVAGGNGVLYVEPALADGATPVIQLYRSNGQYLGQVTVQAGEPIQHLDLLGVNHEGWLYLGVNLTEAHRARVLIITSRGTPVTEFPVRAVALYAATYGRVTPNGTLYLDQSTATRYRLQTWRVVSYRQWRWGFFSRPAH</sequence>
<keyword evidence="2" id="KW-1185">Reference proteome</keyword>
<dbReference type="AlphaFoldDB" id="G8TWD3"/>
<protein>
    <submittedName>
        <fullName evidence="1">Uncharacterized protein</fullName>
    </submittedName>
</protein>
<dbReference type="KEGG" id="sap:Sulac_0204"/>
<dbReference type="PATRIC" id="fig|679936.5.peg.208"/>